<organism evidence="3 4">
    <name type="scientific">Parafannyhessea umbonata</name>
    <dbReference type="NCBI Taxonomy" id="604330"/>
    <lineage>
        <taxon>Bacteria</taxon>
        <taxon>Bacillati</taxon>
        <taxon>Actinomycetota</taxon>
        <taxon>Coriobacteriia</taxon>
        <taxon>Coriobacteriales</taxon>
        <taxon>Atopobiaceae</taxon>
        <taxon>Parafannyhessea</taxon>
    </lineage>
</organism>
<dbReference type="SUPFAM" id="SSF81301">
    <property type="entry name" value="Nucleotidyltransferase"/>
    <property type="match status" value="1"/>
</dbReference>
<dbReference type="InterPro" id="IPR006116">
    <property type="entry name" value="NT_2-5OAS_ClassI-CCAase"/>
</dbReference>
<dbReference type="CDD" id="cd05400">
    <property type="entry name" value="NT_2-5OAS_ClassI-CCAase"/>
    <property type="match status" value="1"/>
</dbReference>
<accession>A0A1H6HZ56</accession>
<dbReference type="EMBL" id="FNWT01000001">
    <property type="protein sequence ID" value="SEH39456.1"/>
    <property type="molecule type" value="Genomic_DNA"/>
</dbReference>
<evidence type="ECO:0000256" key="1">
    <source>
        <dbReference type="ARBA" id="ARBA00023118"/>
    </source>
</evidence>
<evidence type="ECO:0000259" key="2">
    <source>
        <dbReference type="Pfam" id="PF18134"/>
    </source>
</evidence>
<proteinExistence type="predicted"/>
<keyword evidence="4" id="KW-1185">Reference proteome</keyword>
<dbReference type="Gene3D" id="3.30.460.10">
    <property type="entry name" value="Beta Polymerase, domain 2"/>
    <property type="match status" value="1"/>
</dbReference>
<dbReference type="Pfam" id="PF18134">
    <property type="entry name" value="AGS_C"/>
    <property type="match status" value="1"/>
</dbReference>
<sequence>MSLQDDFRAFLHDIEPKKSTVDEIASAHKTLRVYLEGHEYYSQRCIATYLSGSYAKHTAIRPVKDEDHRDVDIVVETDYSTSDNSADSIIELRDVLYESDKYKSVRLQTHSVGIALSKLDIDVVPLASEGERRFIGNLDDASWRETNPKGHIEWSSQTNARHDGLYVPVVKMMKWWRREHCPKMRRWPKGITLEKIIADCFPEDSSAYEELMIGLLEIIHDSLSEELETGVVPVIADPVLPTNNLAESYTLEDFRSFIGGLEEALYVLQEEGSNNDSWRKILGNRFPSGNSNASYKALAKSVYTVEQALCVPHRKSSPWPFTKRRPGVVVVVADVTFEDGHVETISSNGRVIPKGCQIDYRVIRSKGLQSLTAKWLVVNTGEEAYAAGCPRGEFENSNLAGGGRHESTAYAGRHYVQCLLIKGGRCVARSKEFFIIVQ</sequence>
<dbReference type="Pfam" id="PF18144">
    <property type="entry name" value="SMODS"/>
    <property type="match status" value="1"/>
</dbReference>
<evidence type="ECO:0000313" key="3">
    <source>
        <dbReference type="EMBL" id="SEH39456.1"/>
    </source>
</evidence>
<feature type="domain" description="Adenylyl/Guanylyl and SMODS C-terminal sensor" evidence="2">
    <location>
        <begin position="313"/>
        <end position="437"/>
    </location>
</feature>
<comment type="caution">
    <text evidence="3">The sequence shown here is derived from an EMBL/GenBank/DDBJ whole genome shotgun (WGS) entry which is preliminary data.</text>
</comment>
<dbReference type="InterPro" id="IPR040511">
    <property type="entry name" value="AGS_C"/>
</dbReference>
<evidence type="ECO:0000313" key="4">
    <source>
        <dbReference type="Proteomes" id="UP000199135"/>
    </source>
</evidence>
<gene>
    <name evidence="3" type="ORF">SAMN05216447_101313</name>
</gene>
<reference evidence="3 4" key="1">
    <citation type="submission" date="2016-10" db="EMBL/GenBank/DDBJ databases">
        <authorList>
            <person name="Varghese N."/>
            <person name="Submissions S."/>
        </authorList>
    </citation>
    <scope>NUCLEOTIDE SEQUENCE [LARGE SCALE GENOMIC DNA]</scope>
    <source>
        <strain evidence="3 4">WCP15</strain>
    </source>
</reference>
<name>A0A1H6HZ56_9ACTN</name>
<protein>
    <recommendedName>
        <fullName evidence="2">Adenylyl/Guanylyl and SMODS C-terminal sensor domain-containing protein</fullName>
    </recommendedName>
</protein>
<dbReference type="Proteomes" id="UP000199135">
    <property type="component" value="Unassembled WGS sequence"/>
</dbReference>
<keyword evidence="1" id="KW-0051">Antiviral defense</keyword>
<dbReference type="InterPro" id="IPR043519">
    <property type="entry name" value="NT_sf"/>
</dbReference>
<dbReference type="RefSeq" id="WP_078686535.1">
    <property type="nucleotide sequence ID" value="NZ_FNWT01000001.1"/>
</dbReference>